<feature type="compositionally biased region" description="Basic and acidic residues" evidence="1">
    <location>
        <begin position="409"/>
        <end position="419"/>
    </location>
</feature>
<dbReference type="PANTHER" id="PTHR22734:SF3">
    <property type="entry name" value="RIBOSOME PRODUCTION FACTOR 1"/>
    <property type="match status" value="1"/>
</dbReference>
<accession>A0ABY7CHW6</accession>
<dbReference type="Pfam" id="PF04427">
    <property type="entry name" value="Brix"/>
    <property type="match status" value="1"/>
</dbReference>
<name>A0ABY7CHW6_9BASI</name>
<feature type="compositionally biased region" description="Basic and acidic residues" evidence="1">
    <location>
        <begin position="481"/>
        <end position="503"/>
    </location>
</feature>
<keyword evidence="4" id="KW-1185">Reference proteome</keyword>
<dbReference type="InterPro" id="IPR007109">
    <property type="entry name" value="Brix"/>
</dbReference>
<dbReference type="PANTHER" id="PTHR22734">
    <property type="entry name" value="U3 SMALL NUCLEOLAR RIBONUCLEOPROTEIN PROTEIN IMP4"/>
    <property type="match status" value="1"/>
</dbReference>
<evidence type="ECO:0000259" key="2">
    <source>
        <dbReference type="PROSITE" id="PS50833"/>
    </source>
</evidence>
<dbReference type="Gene3D" id="3.40.50.10480">
    <property type="entry name" value="Probable brix-domain ribosomal biogenesis protein"/>
    <property type="match status" value="1"/>
</dbReference>
<feature type="compositionally biased region" description="Pro residues" evidence="1">
    <location>
        <begin position="157"/>
        <end position="168"/>
    </location>
</feature>
<feature type="region of interest" description="Disordered" evidence="1">
    <location>
        <begin position="152"/>
        <end position="196"/>
    </location>
</feature>
<dbReference type="Proteomes" id="UP001164743">
    <property type="component" value="Chromosome 5A"/>
</dbReference>
<dbReference type="SMART" id="SM00879">
    <property type="entry name" value="Brix"/>
    <property type="match status" value="1"/>
</dbReference>
<dbReference type="EMBL" id="CP110425">
    <property type="protein sequence ID" value="WAQ84709.1"/>
    <property type="molecule type" value="Genomic_DNA"/>
</dbReference>
<dbReference type="GeneID" id="77809921"/>
<sequence length="546" mass="60892">MSIFNLLGKCFPTGPRPPRACPLQFTVFTPSSSDMAVINSTSQIANKVTRSKVSKSLKRDKAQAKLTRRVAQKKAEAADPSLREARLKANVPRTIEGTKEWLGDDGDDERMLPVKVEYLPQTEEGADGAEPGLDNVHFDMGRLHDLFSPYMNEEIPPAVPADAPPNPPEDSHPEQGTSQPEPTAPPEQQPRTLITTSPRPSEFTLAFMHELGGLFGGSRNCDIIPRKTKRFELTRVCRWACERGYASLVVIGEAHGGRNRSGPTHMTISRLPYGPTASFRMTSIVPSKAIPGHAKPTSHFPELVLSNFSTPLGLSIGTLLQSVFPPLPELEGRQVVSMQNQRDFVFFRRYRYVFAEREKVFLKEGDETIRTRLQEIGPRFTLKVRWLKRGTLAGGLNQNVLPGQIGRERKLGELERQQEASRAGRRRQERSKDTGNLATSSNVATTDMSAPTTSTAATNTPASRPTSSKKRKQKSKTSAGIEEKFLRGERSDSEDPETSEKPRKSGGLNEFMKNVKQRASQGRNTSRELEWEWKPNMGVSRRKFFL</sequence>
<proteinExistence type="predicted"/>
<dbReference type="RefSeq" id="XP_053020264.1">
    <property type="nucleotide sequence ID" value="XM_053169026.1"/>
</dbReference>
<reference evidence="3" key="1">
    <citation type="submission" date="2022-10" db="EMBL/GenBank/DDBJ databases">
        <title>Puccinia triticina Genome sequencing and assembly.</title>
        <authorList>
            <person name="Li C."/>
        </authorList>
    </citation>
    <scope>NUCLEOTIDE SEQUENCE</scope>
    <source>
        <strain evidence="3">Pt15</strain>
    </source>
</reference>
<dbReference type="PROSITE" id="PS50833">
    <property type="entry name" value="BRIX"/>
    <property type="match status" value="1"/>
</dbReference>
<dbReference type="SUPFAM" id="SSF52954">
    <property type="entry name" value="Class II aaRS ABD-related"/>
    <property type="match status" value="1"/>
</dbReference>
<gene>
    <name evidence="3" type="ORF">PtA15_5A282</name>
</gene>
<evidence type="ECO:0000313" key="3">
    <source>
        <dbReference type="EMBL" id="WAQ84709.1"/>
    </source>
</evidence>
<evidence type="ECO:0000256" key="1">
    <source>
        <dbReference type="SAM" id="MobiDB-lite"/>
    </source>
</evidence>
<feature type="compositionally biased region" description="Polar residues" evidence="1">
    <location>
        <begin position="434"/>
        <end position="443"/>
    </location>
</feature>
<evidence type="ECO:0000313" key="4">
    <source>
        <dbReference type="Proteomes" id="UP001164743"/>
    </source>
</evidence>
<feature type="region of interest" description="Disordered" evidence="1">
    <location>
        <begin position="409"/>
        <end position="527"/>
    </location>
</feature>
<protein>
    <recommendedName>
        <fullName evidence="2">Brix domain-containing protein</fullName>
    </recommendedName>
</protein>
<feature type="compositionally biased region" description="Low complexity" evidence="1">
    <location>
        <begin position="444"/>
        <end position="466"/>
    </location>
</feature>
<organism evidence="3 4">
    <name type="scientific">Puccinia triticina</name>
    <dbReference type="NCBI Taxonomy" id="208348"/>
    <lineage>
        <taxon>Eukaryota</taxon>
        <taxon>Fungi</taxon>
        <taxon>Dikarya</taxon>
        <taxon>Basidiomycota</taxon>
        <taxon>Pucciniomycotina</taxon>
        <taxon>Pucciniomycetes</taxon>
        <taxon>Pucciniales</taxon>
        <taxon>Pucciniaceae</taxon>
        <taxon>Puccinia</taxon>
    </lineage>
</organism>
<dbReference type="InterPro" id="IPR044281">
    <property type="entry name" value="IMP4/RPF1"/>
</dbReference>
<feature type="domain" description="Brix" evidence="2">
    <location>
        <begin position="190"/>
        <end position="393"/>
    </location>
</feature>